<evidence type="ECO:0008006" key="3">
    <source>
        <dbReference type="Google" id="ProtNLM"/>
    </source>
</evidence>
<name>A0A833WL08_PHYIN</name>
<dbReference type="EMBL" id="WSZM01000659">
    <property type="protein sequence ID" value="KAF4030621.1"/>
    <property type="molecule type" value="Genomic_DNA"/>
</dbReference>
<dbReference type="InterPro" id="IPR038765">
    <property type="entry name" value="Papain-like_cys_pep_sf"/>
</dbReference>
<proteinExistence type="predicted"/>
<organism evidence="1 2">
    <name type="scientific">Phytophthora infestans</name>
    <name type="common">Potato late blight agent</name>
    <name type="synonym">Botrytis infestans</name>
    <dbReference type="NCBI Taxonomy" id="4787"/>
    <lineage>
        <taxon>Eukaryota</taxon>
        <taxon>Sar</taxon>
        <taxon>Stramenopiles</taxon>
        <taxon>Oomycota</taxon>
        <taxon>Peronosporomycetes</taxon>
        <taxon>Peronosporales</taxon>
        <taxon>Peronosporaceae</taxon>
        <taxon>Phytophthora</taxon>
    </lineage>
</organism>
<dbReference type="Proteomes" id="UP000602510">
    <property type="component" value="Unassembled WGS sequence"/>
</dbReference>
<gene>
    <name evidence="1" type="ORF">GN244_ATG17598</name>
</gene>
<keyword evidence="2" id="KW-1185">Reference proteome</keyword>
<comment type="caution">
    <text evidence="1">The sequence shown here is derived from an EMBL/GenBank/DDBJ whole genome shotgun (WGS) entry which is preliminary data.</text>
</comment>
<reference evidence="1" key="1">
    <citation type="submission" date="2020-04" db="EMBL/GenBank/DDBJ databases">
        <title>Hybrid Assembly of Korean Phytophthora infestans isolates.</title>
        <authorList>
            <person name="Prokchorchik M."/>
            <person name="Lee Y."/>
            <person name="Seo J."/>
            <person name="Cho J.-H."/>
            <person name="Park Y.-E."/>
            <person name="Jang D.-C."/>
            <person name="Im J.-S."/>
            <person name="Choi J.-G."/>
            <person name="Park H.-J."/>
            <person name="Lee G.-B."/>
            <person name="Lee Y.-G."/>
            <person name="Hong S.-Y."/>
            <person name="Cho K."/>
            <person name="Sohn K.H."/>
        </authorList>
    </citation>
    <scope>NUCLEOTIDE SEQUENCE</scope>
    <source>
        <strain evidence="1">KR_1_A1</strain>
    </source>
</reference>
<dbReference type="SUPFAM" id="SSF54001">
    <property type="entry name" value="Cysteine proteinases"/>
    <property type="match status" value="1"/>
</dbReference>
<sequence>MWRFGKTSARCGEAENKSCVLLESVRISDDFILRYVKAWSRDMVCLDQNWFDIKAGPVKFLAKETRTTCLSAVDRNLRYGKMVTEIMVKYERAFLDAKYSLRSKRAFLRFREFVGAVSHTEWLTGAVVYYGETAICDGRDGCLVLSSYDLDGHFPAGRDLFSYKLVVMLVSTHGMHWTLIMVYINNGDLVVHFYDPLGSSHELKRIW</sequence>
<protein>
    <recommendedName>
        <fullName evidence="3">Ubiquitin-like protease family profile domain-containing protein</fullName>
    </recommendedName>
</protein>
<dbReference type="AlphaFoldDB" id="A0A833WL08"/>
<evidence type="ECO:0000313" key="1">
    <source>
        <dbReference type="EMBL" id="KAF4030621.1"/>
    </source>
</evidence>
<evidence type="ECO:0000313" key="2">
    <source>
        <dbReference type="Proteomes" id="UP000602510"/>
    </source>
</evidence>
<accession>A0A833WL08</accession>